<organism evidence="2 3">
    <name type="scientific">Allacma fusca</name>
    <dbReference type="NCBI Taxonomy" id="39272"/>
    <lineage>
        <taxon>Eukaryota</taxon>
        <taxon>Metazoa</taxon>
        <taxon>Ecdysozoa</taxon>
        <taxon>Arthropoda</taxon>
        <taxon>Hexapoda</taxon>
        <taxon>Collembola</taxon>
        <taxon>Symphypleona</taxon>
        <taxon>Sminthuridae</taxon>
        <taxon>Allacma</taxon>
    </lineage>
</organism>
<dbReference type="PANTHER" id="PTHR34009">
    <property type="entry name" value="PROTEIN STAR"/>
    <property type="match status" value="1"/>
</dbReference>
<dbReference type="Pfam" id="PF05050">
    <property type="entry name" value="Methyltransf_21"/>
    <property type="match status" value="1"/>
</dbReference>
<comment type="caution">
    <text evidence="2">The sequence shown here is derived from an EMBL/GenBank/DDBJ whole genome shotgun (WGS) entry which is preliminary data.</text>
</comment>
<sequence>MNEVSDILEEGVTGGQVATDVVTAHLNHEFKGPFAELEFKEWFNRDTWAQDDPEIVEAVKKTFLIPPPKEPYALSLSNAVKQNPSDGQVQAVEKYLRKLTPGFFIESGANDGELNSNTIWLEKELGWEGLLVEADPYVFSKLRKKNRKAWLANVCLSGYTYPKEVTFYRNPVSSEAGGLIYDPYYGAIVPVGAQSIPLYTLLLALNRTTVDFFSLDVEGNELQILKTIPFDKITFKILTIEHLFVEEGKRALWTFMKSKGYILYKTIKTKMTGDSIFVHPSVLKLLPS</sequence>
<dbReference type="GO" id="GO:0031902">
    <property type="term" value="C:late endosome membrane"/>
    <property type="evidence" value="ECO:0007669"/>
    <property type="project" value="TreeGrafter"/>
</dbReference>
<protein>
    <recommendedName>
        <fullName evidence="1">Methyltransferase FkbM domain-containing protein</fullName>
    </recommendedName>
</protein>
<evidence type="ECO:0000313" key="2">
    <source>
        <dbReference type="EMBL" id="CAG7728541.1"/>
    </source>
</evidence>
<dbReference type="AlphaFoldDB" id="A0A8J2P9F8"/>
<name>A0A8J2P9F8_9HEXA</name>
<dbReference type="Proteomes" id="UP000708208">
    <property type="component" value="Unassembled WGS sequence"/>
</dbReference>
<proteinExistence type="predicted"/>
<dbReference type="OrthoDB" id="6352234at2759"/>
<dbReference type="PANTHER" id="PTHR34009:SF2">
    <property type="entry name" value="PROTEIN STAR"/>
    <property type="match status" value="1"/>
</dbReference>
<evidence type="ECO:0000259" key="1">
    <source>
        <dbReference type="Pfam" id="PF05050"/>
    </source>
</evidence>
<dbReference type="GO" id="GO:0005789">
    <property type="term" value="C:endoplasmic reticulum membrane"/>
    <property type="evidence" value="ECO:0007669"/>
    <property type="project" value="TreeGrafter"/>
</dbReference>
<dbReference type="EMBL" id="CAJVCH010165074">
    <property type="protein sequence ID" value="CAG7728541.1"/>
    <property type="molecule type" value="Genomic_DNA"/>
</dbReference>
<dbReference type="InterPro" id="IPR053202">
    <property type="entry name" value="EGF_Rcpt_Signaling_Reg"/>
</dbReference>
<dbReference type="GO" id="GO:0016197">
    <property type="term" value="P:endosomal transport"/>
    <property type="evidence" value="ECO:0007669"/>
    <property type="project" value="TreeGrafter"/>
</dbReference>
<accession>A0A8J2P9F8</accession>
<dbReference type="GO" id="GO:0005794">
    <property type="term" value="C:Golgi apparatus"/>
    <property type="evidence" value="ECO:0007669"/>
    <property type="project" value="TreeGrafter"/>
</dbReference>
<gene>
    <name evidence="2" type="ORF">AFUS01_LOCUS17311</name>
</gene>
<feature type="domain" description="Methyltransferase FkbM" evidence="1">
    <location>
        <begin position="108"/>
        <end position="262"/>
    </location>
</feature>
<keyword evidence="3" id="KW-1185">Reference proteome</keyword>
<dbReference type="GO" id="GO:0005886">
    <property type="term" value="C:plasma membrane"/>
    <property type="evidence" value="ECO:0007669"/>
    <property type="project" value="TreeGrafter"/>
</dbReference>
<evidence type="ECO:0000313" key="3">
    <source>
        <dbReference type="Proteomes" id="UP000708208"/>
    </source>
</evidence>
<dbReference type="GO" id="GO:0006888">
    <property type="term" value="P:endoplasmic reticulum to Golgi vesicle-mediated transport"/>
    <property type="evidence" value="ECO:0007669"/>
    <property type="project" value="TreeGrafter"/>
</dbReference>
<dbReference type="InterPro" id="IPR006342">
    <property type="entry name" value="FkbM_mtfrase"/>
</dbReference>
<reference evidence="2" key="1">
    <citation type="submission" date="2021-06" db="EMBL/GenBank/DDBJ databases">
        <authorList>
            <person name="Hodson N. C."/>
            <person name="Mongue J. A."/>
            <person name="Jaron S. K."/>
        </authorList>
    </citation>
    <scope>NUCLEOTIDE SEQUENCE</scope>
</reference>